<keyword evidence="3" id="KW-1185">Reference proteome</keyword>
<name>A0A974A6C1_9BRAD</name>
<evidence type="ECO:0000313" key="3">
    <source>
        <dbReference type="Proteomes" id="UP001432046"/>
    </source>
</evidence>
<accession>A0A974A6C1</accession>
<dbReference type="EMBL" id="CP147711">
    <property type="protein sequence ID" value="WXC79993.1"/>
    <property type="molecule type" value="Genomic_DNA"/>
</dbReference>
<evidence type="ECO:0000313" key="1">
    <source>
        <dbReference type="EMBL" id="NVI50190.1"/>
    </source>
</evidence>
<sequence>MARETTYVVQAFNAGKGGYLKPDSPIVCKTANGALRTAERLALSKLAVVAFSSTGDPEIGDYDDEPTVFFRKGELPANFG</sequence>
<reference evidence="2" key="3">
    <citation type="submission" date="2024-03" db="EMBL/GenBank/DDBJ databases">
        <authorList>
            <person name="Bromfield E.S.P."/>
            <person name="Cloutier S."/>
        </authorList>
    </citation>
    <scope>NUCLEOTIDE SEQUENCE</scope>
    <source>
        <strain evidence="2">5S5</strain>
    </source>
</reference>
<reference evidence="2" key="2">
    <citation type="journal article" date="2021" name="Int. J. Syst. Evol. Microbiol.">
        <title>Bradyrhizobium septentrionale sp. nov. (sv. septentrionale) and Bradyrhizobium quebecense sp. nov. (sv. septentrionale) associated with legumes native to Canada possess rearranged symbiosis genes and numerous insertion sequences.</title>
        <authorList>
            <person name="Bromfield E.S.P."/>
            <person name="Cloutier S."/>
        </authorList>
    </citation>
    <scope>NUCLEOTIDE SEQUENCE</scope>
    <source>
        <strain evidence="2">5S5</strain>
    </source>
</reference>
<gene>
    <name evidence="1" type="ORF">HAP48_046595</name>
    <name evidence="2" type="ORF">WDK88_43895</name>
</gene>
<organism evidence="1">
    <name type="scientific">Bradyrhizobium septentrionale</name>
    <dbReference type="NCBI Taxonomy" id="1404411"/>
    <lineage>
        <taxon>Bacteria</taxon>
        <taxon>Pseudomonadati</taxon>
        <taxon>Pseudomonadota</taxon>
        <taxon>Alphaproteobacteria</taxon>
        <taxon>Hyphomicrobiales</taxon>
        <taxon>Nitrobacteraceae</taxon>
        <taxon>Bradyrhizobium</taxon>
    </lineage>
</organism>
<dbReference type="Proteomes" id="UP001432046">
    <property type="component" value="Chromosome"/>
</dbReference>
<evidence type="ECO:0000313" key="2">
    <source>
        <dbReference type="EMBL" id="WXC79993.1"/>
    </source>
</evidence>
<protein>
    <submittedName>
        <fullName evidence="1">Uncharacterized protein</fullName>
    </submittedName>
</protein>
<dbReference type="EMBL" id="JAAOLE020000001">
    <property type="protein sequence ID" value="NVI50190.1"/>
    <property type="molecule type" value="Genomic_DNA"/>
</dbReference>
<dbReference type="RefSeq" id="WP_166212804.1">
    <property type="nucleotide sequence ID" value="NZ_CP088285.1"/>
</dbReference>
<dbReference type="AlphaFoldDB" id="A0A974A6C1"/>
<reference evidence="1" key="1">
    <citation type="submission" date="2020-06" db="EMBL/GenBank/DDBJ databases">
        <title>Whole Genome Sequence of Bradyrhizobium sp. Strain 1S1.</title>
        <authorList>
            <person name="Bromfield E.S.P."/>
            <person name="Cloutier S."/>
        </authorList>
    </citation>
    <scope>NUCLEOTIDE SEQUENCE [LARGE SCALE GENOMIC DNA]</scope>
    <source>
        <strain evidence="1">1S1</strain>
    </source>
</reference>
<proteinExistence type="predicted"/>